<sequence length="815" mass="90579">MADSKSPYYLGLQDNPGLVMTPIVLKGDNYDEWAKAVKYAFRAKKKLAFLEGNVTKPGDDAGELEDWCSVNSMLVAWIFNTIEPGLRSTISYMETAKELWEDLRVWFAIGNDLRIHQLKSNLANCKQEGMTVSAYYGKMKTMWEELAGYVKNPQCTCGGCKCGAAIELTLEREKEKIHQFLMGLDSAVYEAVGFAVQTGNRTKSQNKDEKTCSHCGKIGHEVLECFQLVGYLDWWFTSKGGRSGGPGGRGGRGTGIGKGRGGSGSVAANAIQTPGNCGTSTTAATVRTSDKAGFPRLDDEQWATLMAMINSHKESTSEKLTGKKMWLIDSGCSHNMTGTLELLKNVHEIAPCAIGLPDGKNMMALQEGEDPTSRTVIGVGEKRDGVYLWLYVARTSACRAKQTRDVFPLSSNKASAPFALIHCDVWGPYRTPASCGAIYFLTIVDDYSRVVWIYLMAEKSEVGANIVKFCAMVMTQFDSKVRVIRSDNGSEFVALSNYCNIHGIIQQTSCVGTPQQNGRVERKHRHILNVARALRFHANLPGSDKDKFGSRSQRCIFVGYPFGKKGWRLYDLDTNEFFVSRDVVFSEHIFPYKAVVSESLNPGVAEQPSVCNNDAQFFDDHEANSAENSNDESTPEEDVTPEARGSGEDLNEQREGNVNLESNSEGKNLGRGCRERRPPEKLKDYICHTAQHINDPLADHATSYHSSGASYPITRYVTCTNFSLRHRQFLTAITAGKDPTYFSEAIRESHWRQAMKEEIEALERNGTWTLEPLPPGSEPSGANGYTRPSIFRWNDRKTQGKIGDFREQPEDQDRL</sequence>
<dbReference type="Pfam" id="PF00665">
    <property type="entry name" value="rve"/>
    <property type="match status" value="1"/>
</dbReference>
<dbReference type="Pfam" id="PF25597">
    <property type="entry name" value="SH3_retrovirus"/>
    <property type="match status" value="1"/>
</dbReference>
<feature type="compositionally biased region" description="Basic and acidic residues" evidence="1">
    <location>
        <begin position="793"/>
        <end position="815"/>
    </location>
</feature>
<dbReference type="Pfam" id="PF14244">
    <property type="entry name" value="Retrotran_gag_3"/>
    <property type="match status" value="1"/>
</dbReference>
<organism evidence="3 4">
    <name type="scientific">Nelumbo nucifera</name>
    <name type="common">Sacred lotus</name>
    <dbReference type="NCBI Taxonomy" id="4432"/>
    <lineage>
        <taxon>Eukaryota</taxon>
        <taxon>Viridiplantae</taxon>
        <taxon>Streptophyta</taxon>
        <taxon>Embryophyta</taxon>
        <taxon>Tracheophyta</taxon>
        <taxon>Spermatophyta</taxon>
        <taxon>Magnoliopsida</taxon>
        <taxon>Proteales</taxon>
        <taxon>Nelumbonaceae</taxon>
        <taxon>Nelumbo</taxon>
    </lineage>
</organism>
<dbReference type="SUPFAM" id="SSF53098">
    <property type="entry name" value="Ribonuclease H-like"/>
    <property type="match status" value="1"/>
</dbReference>
<feature type="region of interest" description="Disordered" evidence="1">
    <location>
        <begin position="242"/>
        <end position="274"/>
    </location>
</feature>
<reference evidence="4" key="1">
    <citation type="submission" date="2025-08" db="UniProtKB">
        <authorList>
            <consortium name="RefSeq"/>
        </authorList>
    </citation>
    <scope>IDENTIFICATION</scope>
</reference>
<dbReference type="GeneID" id="104612388"/>
<dbReference type="InterPro" id="IPR039537">
    <property type="entry name" value="Retrotran_Ty1/copia-like"/>
</dbReference>
<evidence type="ECO:0000313" key="3">
    <source>
        <dbReference type="Proteomes" id="UP000189703"/>
    </source>
</evidence>
<feature type="region of interest" description="Disordered" evidence="1">
    <location>
        <begin position="768"/>
        <end position="815"/>
    </location>
</feature>
<dbReference type="eggNOG" id="KOG0017">
    <property type="taxonomic scope" value="Eukaryota"/>
</dbReference>
<feature type="compositionally biased region" description="Acidic residues" evidence="1">
    <location>
        <begin position="629"/>
        <end position="640"/>
    </location>
</feature>
<dbReference type="Proteomes" id="UP000189703">
    <property type="component" value="Unplaced"/>
</dbReference>
<dbReference type="InterPro" id="IPR036397">
    <property type="entry name" value="RNaseH_sf"/>
</dbReference>
<dbReference type="OrthoDB" id="1938465at2759"/>
<evidence type="ECO:0000313" key="4">
    <source>
        <dbReference type="RefSeq" id="XP_010278082.1"/>
    </source>
</evidence>
<accession>A0A1U8BDS9</accession>
<feature type="compositionally biased region" description="Gly residues" evidence="1">
    <location>
        <begin position="242"/>
        <end position="264"/>
    </location>
</feature>
<name>A0A1U8BDS9_NELNU</name>
<dbReference type="PANTHER" id="PTHR42648">
    <property type="entry name" value="TRANSPOSASE, PUTATIVE-RELATED"/>
    <property type="match status" value="1"/>
</dbReference>
<gene>
    <name evidence="4" type="primary">LOC104612388</name>
</gene>
<dbReference type="PANTHER" id="PTHR42648:SF31">
    <property type="entry name" value="RNA-DIRECTED DNA POLYMERASE"/>
    <property type="match status" value="1"/>
</dbReference>
<dbReference type="InterPro" id="IPR057670">
    <property type="entry name" value="SH3_retrovirus"/>
</dbReference>
<dbReference type="OMA" id="MAHEVIT"/>
<feature type="region of interest" description="Disordered" evidence="1">
    <location>
        <begin position="623"/>
        <end position="676"/>
    </location>
</feature>
<evidence type="ECO:0000256" key="1">
    <source>
        <dbReference type="SAM" id="MobiDB-lite"/>
    </source>
</evidence>
<dbReference type="InterPro" id="IPR012337">
    <property type="entry name" value="RNaseH-like_sf"/>
</dbReference>
<evidence type="ECO:0000259" key="2">
    <source>
        <dbReference type="PROSITE" id="PS50994"/>
    </source>
</evidence>
<dbReference type="AlphaFoldDB" id="A0A1U8BDS9"/>
<keyword evidence="3" id="KW-1185">Reference proteome</keyword>
<dbReference type="Gene3D" id="3.30.420.10">
    <property type="entry name" value="Ribonuclease H-like superfamily/Ribonuclease H"/>
    <property type="match status" value="1"/>
</dbReference>
<feature type="compositionally biased region" description="Basic and acidic residues" evidence="1">
    <location>
        <begin position="645"/>
        <end position="655"/>
    </location>
</feature>
<dbReference type="InParanoid" id="A0A1U8BDS9"/>
<dbReference type="PROSITE" id="PS50994">
    <property type="entry name" value="INTEGRASE"/>
    <property type="match status" value="1"/>
</dbReference>
<dbReference type="InterPro" id="IPR001584">
    <property type="entry name" value="Integrase_cat-core"/>
</dbReference>
<feature type="domain" description="Integrase catalytic" evidence="2">
    <location>
        <begin position="413"/>
        <end position="527"/>
    </location>
</feature>
<dbReference type="InterPro" id="IPR029472">
    <property type="entry name" value="Copia-like_N"/>
</dbReference>
<dbReference type="GO" id="GO:0003676">
    <property type="term" value="F:nucleic acid binding"/>
    <property type="evidence" value="ECO:0007669"/>
    <property type="project" value="InterPro"/>
</dbReference>
<proteinExistence type="predicted"/>
<dbReference type="GO" id="GO:0015074">
    <property type="term" value="P:DNA integration"/>
    <property type="evidence" value="ECO:0007669"/>
    <property type="project" value="InterPro"/>
</dbReference>
<protein>
    <submittedName>
        <fullName evidence="4">Uncharacterized protein LOC104612388</fullName>
    </submittedName>
</protein>
<dbReference type="KEGG" id="nnu:104612388"/>
<dbReference type="RefSeq" id="XP_010278082.1">
    <property type="nucleotide sequence ID" value="XM_010279780.1"/>
</dbReference>